<accession>A0ABZ3CVQ8</accession>
<dbReference type="InterPro" id="IPR036259">
    <property type="entry name" value="MFS_trans_sf"/>
</dbReference>
<dbReference type="EMBL" id="CP151919">
    <property type="protein sequence ID" value="XAD55286.1"/>
    <property type="molecule type" value="Genomic_DNA"/>
</dbReference>
<feature type="transmembrane region" description="Helical" evidence="4">
    <location>
        <begin position="223"/>
        <end position="244"/>
    </location>
</feature>
<dbReference type="InterPro" id="IPR020846">
    <property type="entry name" value="MFS_dom"/>
</dbReference>
<name>A0ABZ3CVQ8_9GAMM</name>
<evidence type="ECO:0000256" key="3">
    <source>
        <dbReference type="ARBA" id="ARBA00023136"/>
    </source>
</evidence>
<feature type="transmembrane region" description="Helical" evidence="4">
    <location>
        <begin position="171"/>
        <end position="190"/>
    </location>
</feature>
<reference evidence="6 7" key="1">
    <citation type="submission" date="2024-04" db="EMBL/GenBank/DDBJ databases">
        <title>Salinicola lusitanus LLJ914,a marine bacterium isolated from the Okinawa Trough.</title>
        <authorList>
            <person name="Li J."/>
        </authorList>
    </citation>
    <scope>NUCLEOTIDE SEQUENCE [LARGE SCALE GENOMIC DNA]</scope>
    <source>
        <strain evidence="6 7">LLJ914</strain>
    </source>
</reference>
<dbReference type="PANTHER" id="PTHR23539">
    <property type="entry name" value="MFS TRANSPORTER"/>
    <property type="match status" value="1"/>
</dbReference>
<evidence type="ECO:0000256" key="1">
    <source>
        <dbReference type="ARBA" id="ARBA00022692"/>
    </source>
</evidence>
<sequence length="421" mass="44479">MSTTTSHHPTARSRIGLDGLNFFLADVRDGVGPFLGIYLLTRHDWSAGQIGVAMSAMTFATMLAQSPAGMLLDITRFKRALVAVATLVVAICSVLMTQPAFVNLPAIVLFQALMGVSAAFLLPAVAAITLGMVGNRRFPHRQGRNEVFNHAGNVVSALLAGALAHFLSIEWLFYALVIFALGSLISVLVIREKDIDHAAARGKTESTSPADGSLLHVLKNRRISMLGLTLVLFHFANAAMLPLVGQYLTIGDRDAASLYMSACIVIAQLVMIPVAWWAGRRAMSWGRLPVFMIGLLALPLRGALYAVSNDPLWLLMVQALDGIGAGVFGVLWLIVAADLTHGTGRYNVTVGVLGTLFALGAASSNLVAGYVVEASGYAGGFLFLAAFGVLAPIVYWLGVGETRPDDAGHAAAGKVNSIPTA</sequence>
<keyword evidence="7" id="KW-1185">Reference proteome</keyword>
<dbReference type="Gene3D" id="1.20.1250.20">
    <property type="entry name" value="MFS general substrate transporter like domains"/>
    <property type="match status" value="2"/>
</dbReference>
<feature type="transmembrane region" description="Helical" evidence="4">
    <location>
        <begin position="80"/>
        <end position="101"/>
    </location>
</feature>
<organism evidence="6 7">
    <name type="scientific">Salinicola lusitanus</name>
    <dbReference type="NCBI Taxonomy" id="1949085"/>
    <lineage>
        <taxon>Bacteria</taxon>
        <taxon>Pseudomonadati</taxon>
        <taxon>Pseudomonadota</taxon>
        <taxon>Gammaproteobacteria</taxon>
        <taxon>Oceanospirillales</taxon>
        <taxon>Halomonadaceae</taxon>
        <taxon>Salinicola</taxon>
    </lineage>
</organism>
<feature type="domain" description="Major facilitator superfamily (MFS) profile" evidence="5">
    <location>
        <begin position="1"/>
        <end position="403"/>
    </location>
</feature>
<evidence type="ECO:0000313" key="6">
    <source>
        <dbReference type="EMBL" id="XAD55286.1"/>
    </source>
</evidence>
<evidence type="ECO:0000313" key="7">
    <source>
        <dbReference type="Proteomes" id="UP001453229"/>
    </source>
</evidence>
<dbReference type="SUPFAM" id="SSF103473">
    <property type="entry name" value="MFS general substrate transporter"/>
    <property type="match status" value="1"/>
</dbReference>
<protein>
    <submittedName>
        <fullName evidence="6">MFS transporter</fullName>
    </submittedName>
</protein>
<keyword evidence="1 4" id="KW-0812">Transmembrane</keyword>
<proteinExistence type="predicted"/>
<evidence type="ECO:0000256" key="2">
    <source>
        <dbReference type="ARBA" id="ARBA00022989"/>
    </source>
</evidence>
<feature type="transmembrane region" description="Helical" evidence="4">
    <location>
        <begin position="256"/>
        <end position="278"/>
    </location>
</feature>
<dbReference type="Proteomes" id="UP001453229">
    <property type="component" value="Chromosome"/>
</dbReference>
<feature type="transmembrane region" description="Helical" evidence="4">
    <location>
        <begin position="290"/>
        <end position="307"/>
    </location>
</feature>
<gene>
    <name evidence="6" type="ORF">AAGT95_04770</name>
</gene>
<evidence type="ECO:0000259" key="5">
    <source>
        <dbReference type="PROSITE" id="PS50850"/>
    </source>
</evidence>
<evidence type="ECO:0000256" key="4">
    <source>
        <dbReference type="SAM" id="Phobius"/>
    </source>
</evidence>
<feature type="transmembrane region" description="Helical" evidence="4">
    <location>
        <begin position="107"/>
        <end position="135"/>
    </location>
</feature>
<dbReference type="Pfam" id="PF07690">
    <property type="entry name" value="MFS_1"/>
    <property type="match status" value="1"/>
</dbReference>
<keyword evidence="3 4" id="KW-0472">Membrane</keyword>
<dbReference type="RefSeq" id="WP_342595697.1">
    <property type="nucleotide sequence ID" value="NZ_CP151919.1"/>
</dbReference>
<feature type="transmembrane region" description="Helical" evidence="4">
    <location>
        <begin position="313"/>
        <end position="336"/>
    </location>
</feature>
<dbReference type="PROSITE" id="PS50850">
    <property type="entry name" value="MFS"/>
    <property type="match status" value="1"/>
</dbReference>
<keyword evidence="2 4" id="KW-1133">Transmembrane helix</keyword>
<feature type="transmembrane region" description="Helical" evidence="4">
    <location>
        <begin position="377"/>
        <end position="397"/>
    </location>
</feature>
<dbReference type="PANTHER" id="PTHR23539:SF1">
    <property type="entry name" value="MAJOR FACILITATOR SUPERFAMILY (MFS) PROFILE DOMAIN-CONTAINING PROTEIN"/>
    <property type="match status" value="1"/>
</dbReference>
<feature type="transmembrane region" description="Helical" evidence="4">
    <location>
        <begin position="348"/>
        <end position="371"/>
    </location>
</feature>
<dbReference type="InterPro" id="IPR011701">
    <property type="entry name" value="MFS"/>
</dbReference>
<feature type="transmembrane region" description="Helical" evidence="4">
    <location>
        <begin position="147"/>
        <end position="165"/>
    </location>
</feature>